<accession>A0A418MDW3</accession>
<evidence type="ECO:0000256" key="8">
    <source>
        <dbReference type="SAM" id="SignalP"/>
    </source>
</evidence>
<evidence type="ECO:0000259" key="9">
    <source>
        <dbReference type="PROSITE" id="PS52035"/>
    </source>
</evidence>
<keyword evidence="3" id="KW-0645">Protease</keyword>
<keyword evidence="6" id="KW-0482">Metalloprotease</keyword>
<dbReference type="AlphaFoldDB" id="A0A418MDW3"/>
<comment type="similarity">
    <text evidence="2 7">Belongs to the peptidase M14 family.</text>
</comment>
<dbReference type="GO" id="GO:0004181">
    <property type="term" value="F:metallocarboxypeptidase activity"/>
    <property type="evidence" value="ECO:0007669"/>
    <property type="project" value="InterPro"/>
</dbReference>
<keyword evidence="5" id="KW-0862">Zinc</keyword>
<feature type="chain" id="PRO_5019167635" evidence="8">
    <location>
        <begin position="30"/>
        <end position="884"/>
    </location>
</feature>
<dbReference type="Pfam" id="PF00246">
    <property type="entry name" value="Peptidase_M14"/>
    <property type="match status" value="1"/>
</dbReference>
<dbReference type="GO" id="GO:0008270">
    <property type="term" value="F:zinc ion binding"/>
    <property type="evidence" value="ECO:0007669"/>
    <property type="project" value="InterPro"/>
</dbReference>
<dbReference type="Gene3D" id="3.40.50.880">
    <property type="match status" value="1"/>
</dbReference>
<protein>
    <submittedName>
        <fullName evidence="10">Peptidase M14</fullName>
    </submittedName>
</protein>
<dbReference type="InterPro" id="IPR029062">
    <property type="entry name" value="Class_I_gatase-like"/>
</dbReference>
<dbReference type="GO" id="GO:0006508">
    <property type="term" value="P:proteolysis"/>
    <property type="evidence" value="ECO:0007669"/>
    <property type="project" value="UniProtKB-KW"/>
</dbReference>
<dbReference type="GO" id="GO:0005615">
    <property type="term" value="C:extracellular space"/>
    <property type="evidence" value="ECO:0007669"/>
    <property type="project" value="TreeGrafter"/>
</dbReference>
<sequence>MKSIDLKMIVYRSLLLVLAAMLAGLMAHAQVPKPADVFGFEPGADYKLANVKMLLDYYQRLDKASNRVQMTTIGKSVLGKPLLLLMVSSEANLKQLERWRSISEQLSRARIDDAQARQLAATGKAIVWIDAGMHASEVASAQMMPELAYRMATEESSEMKKIRDQVVALLMVEMNPDGLDIVADWYRHNLGTPFETTQPPWLYHHYVGHDNNRDWFTNNMPETKAVSNVLYNQWYPQIVYNHHQTSPAWTRIFIPPFANPVNPQIHPGVTAGVNLVGTAMASRFAIKRMPGVVSQLRFSMWWNGGMRTVPYFHNQIGILTETAHATPSPRFYPPDSLPKTVGQGVTASTGGTEIFYADPWKGGQSRFRDAVNYMEEASMATLVLAADKREEFLYNIYRMGRDAIEAAGKTRPFAYVIPAEQWDKSEALNLVNMFRQSGVEIHRATQPFQAGDKSYAAGSYIIYGGQAFSPYVVDLMEKQVHPNQRLYPGGPPIPPYDLAGWTLPMQMGVSVAKIGSAFKAEAEPLKGLAAVVPGQVAADAGFGYVLSRNQNASAMAVNRLLKDGETVFSLPSGVPSVEAGSFLIQKGAATEARVKQLANELGLTFTGLAGKPTSAVNPLKLPKIGLYKSWVANMDEGWTRWLMESYGFPVDTLHDADITKRDLSTYNAIIIPDQDAKRILNGHAPNTMPAPYVGGIGLMGATALQQYVNNGGTLVTFDGASDFAIEMLGLPVKNVTEGLSNQQFYIPGSLIRTVVDTKHSLAYGMQPEVAAAFSNSRAFEIVKQSREGEGGREEVKAAPEPKVEVIASYAKKDLLMSGWALNEDRYIAGKPAVVRAFQGKGNVVMFGFSPQFRGQPRGTYKLIFNALYESTLPKGSAELSSKSE</sequence>
<dbReference type="PROSITE" id="PS52035">
    <property type="entry name" value="PEPTIDASE_M14"/>
    <property type="match status" value="1"/>
</dbReference>
<evidence type="ECO:0000256" key="4">
    <source>
        <dbReference type="ARBA" id="ARBA00022801"/>
    </source>
</evidence>
<evidence type="ECO:0000313" key="10">
    <source>
        <dbReference type="EMBL" id="RIV24971.1"/>
    </source>
</evidence>
<gene>
    <name evidence="10" type="ORF">DYU11_06530</name>
</gene>
<dbReference type="EMBL" id="QXED01000002">
    <property type="protein sequence ID" value="RIV24971.1"/>
    <property type="molecule type" value="Genomic_DNA"/>
</dbReference>
<dbReference type="Proteomes" id="UP000283523">
    <property type="component" value="Unassembled WGS sequence"/>
</dbReference>
<evidence type="ECO:0000313" key="11">
    <source>
        <dbReference type="Proteomes" id="UP000283523"/>
    </source>
</evidence>
<dbReference type="CDD" id="cd06240">
    <property type="entry name" value="M14-like"/>
    <property type="match status" value="1"/>
</dbReference>
<dbReference type="SUPFAM" id="SSF52317">
    <property type="entry name" value="Class I glutamine amidotransferase-like"/>
    <property type="match status" value="1"/>
</dbReference>
<dbReference type="Gene3D" id="3.40.630.10">
    <property type="entry name" value="Zn peptidases"/>
    <property type="match status" value="1"/>
</dbReference>
<keyword evidence="4" id="KW-0378">Hydrolase</keyword>
<dbReference type="PANTHER" id="PTHR11705">
    <property type="entry name" value="PROTEASE FAMILY M14 CARBOXYPEPTIDASE A,B"/>
    <property type="match status" value="1"/>
</dbReference>
<evidence type="ECO:0000256" key="5">
    <source>
        <dbReference type="ARBA" id="ARBA00022833"/>
    </source>
</evidence>
<dbReference type="PANTHER" id="PTHR11705:SF143">
    <property type="entry name" value="SLL0236 PROTEIN"/>
    <property type="match status" value="1"/>
</dbReference>
<feature type="signal peptide" evidence="8">
    <location>
        <begin position="1"/>
        <end position="29"/>
    </location>
</feature>
<comment type="caution">
    <text evidence="10">The sequence shown here is derived from an EMBL/GenBank/DDBJ whole genome shotgun (WGS) entry which is preliminary data.</text>
</comment>
<evidence type="ECO:0000256" key="7">
    <source>
        <dbReference type="PROSITE-ProRule" id="PRU01379"/>
    </source>
</evidence>
<comment type="caution">
    <text evidence="7">Lacks conserved residue(s) required for the propagation of feature annotation.</text>
</comment>
<evidence type="ECO:0000256" key="1">
    <source>
        <dbReference type="ARBA" id="ARBA00001947"/>
    </source>
</evidence>
<keyword evidence="8" id="KW-0732">Signal</keyword>
<name>A0A418MDW3_9BACT</name>
<organism evidence="10 11">
    <name type="scientific">Fibrisoma montanum</name>
    <dbReference type="NCBI Taxonomy" id="2305895"/>
    <lineage>
        <taxon>Bacteria</taxon>
        <taxon>Pseudomonadati</taxon>
        <taxon>Bacteroidota</taxon>
        <taxon>Cytophagia</taxon>
        <taxon>Cytophagales</taxon>
        <taxon>Spirosomataceae</taxon>
        <taxon>Fibrisoma</taxon>
    </lineage>
</organism>
<reference evidence="10 11" key="1">
    <citation type="submission" date="2018-08" db="EMBL/GenBank/DDBJ databases">
        <title>Fibrisoma montanum sp. nov., isolated from Danxia mountain soil.</title>
        <authorList>
            <person name="Huang Y."/>
        </authorList>
    </citation>
    <scope>NUCLEOTIDE SEQUENCE [LARGE SCALE GENOMIC DNA]</scope>
    <source>
        <strain evidence="10 11">HYT19</strain>
    </source>
</reference>
<feature type="domain" description="Peptidase M14" evidence="9">
    <location>
        <begin position="47"/>
        <end position="411"/>
    </location>
</feature>
<dbReference type="SUPFAM" id="SSF53187">
    <property type="entry name" value="Zn-dependent exopeptidases"/>
    <property type="match status" value="1"/>
</dbReference>
<proteinExistence type="inferred from homology"/>
<dbReference type="RefSeq" id="WP_119666858.1">
    <property type="nucleotide sequence ID" value="NZ_QXED01000002.1"/>
</dbReference>
<keyword evidence="11" id="KW-1185">Reference proteome</keyword>
<evidence type="ECO:0000256" key="2">
    <source>
        <dbReference type="ARBA" id="ARBA00005988"/>
    </source>
</evidence>
<comment type="cofactor">
    <cofactor evidence="1">
        <name>Zn(2+)</name>
        <dbReference type="ChEBI" id="CHEBI:29105"/>
    </cofactor>
</comment>
<evidence type="ECO:0000256" key="6">
    <source>
        <dbReference type="ARBA" id="ARBA00023049"/>
    </source>
</evidence>
<dbReference type="OrthoDB" id="9758209at2"/>
<dbReference type="InterPro" id="IPR000834">
    <property type="entry name" value="Peptidase_M14"/>
</dbReference>
<evidence type="ECO:0000256" key="3">
    <source>
        <dbReference type="ARBA" id="ARBA00022670"/>
    </source>
</evidence>